<dbReference type="AlphaFoldDB" id="A0A1W5KQ01"/>
<evidence type="ECO:0000313" key="1">
    <source>
        <dbReference type="EMBL" id="AMX23324.1"/>
    </source>
</evidence>
<accession>A0A1W5KQ01</accession>
<dbReference type="SUPFAM" id="SSF54909">
    <property type="entry name" value="Dimeric alpha+beta barrel"/>
    <property type="match status" value="1"/>
</dbReference>
<dbReference type="InterPro" id="IPR006765">
    <property type="entry name" value="Polyketide_synth_cyclase"/>
</dbReference>
<dbReference type="Gene3D" id="3.30.70.1090">
    <property type="entry name" value="Dimeric alpha+beta barrel"/>
    <property type="match status" value="1"/>
</dbReference>
<dbReference type="GO" id="GO:0030639">
    <property type="term" value="P:polyketide biosynthetic process"/>
    <property type="evidence" value="ECO:0007669"/>
    <property type="project" value="InterPro"/>
</dbReference>
<gene>
    <name evidence="1" type="primary">NAI698_09169</name>
</gene>
<organism evidence="1">
    <name type="scientific">Actinoallomurus sp. ID145698</name>
    <dbReference type="NCBI Taxonomy" id="1820605"/>
    <lineage>
        <taxon>Bacteria</taxon>
        <taxon>Bacillati</taxon>
        <taxon>Actinomycetota</taxon>
        <taxon>Actinomycetes</taxon>
        <taxon>Streptosporangiales</taxon>
        <taxon>Thermomonosporaceae</taxon>
        <taxon>Actinoallomurus</taxon>
    </lineage>
</organism>
<reference evidence="1" key="1">
    <citation type="submission" date="2015-11" db="EMBL/GenBank/DDBJ databases">
        <authorList>
            <person name="Zhang Y."/>
            <person name="Guo Z."/>
        </authorList>
    </citation>
    <scope>NUCLEOTIDE SEQUENCE</scope>
    <source>
        <strain evidence="1">ID145698</strain>
    </source>
</reference>
<dbReference type="InterPro" id="IPR038474">
    <property type="entry name" value="Polyketide_synth_cyclase_sf"/>
</dbReference>
<dbReference type="Pfam" id="PF04673">
    <property type="entry name" value="Cyclase_polyket"/>
    <property type="match status" value="1"/>
</dbReference>
<dbReference type="InterPro" id="IPR011008">
    <property type="entry name" value="Dimeric_a/b-barrel"/>
</dbReference>
<protein>
    <submittedName>
        <fullName evidence="1">Tetracenomycin polyketide synthesis protein TcmI</fullName>
    </submittedName>
</protein>
<dbReference type="EMBL" id="KT996129">
    <property type="protein sequence ID" value="AMX23324.1"/>
    <property type="molecule type" value="Genomic_DNA"/>
</dbReference>
<sequence>MSRTLIVAKMDRDNADEVKRIFAESDNSELPHLLGVRERRLYRFHDLYFHSIESDESLAAPLAEVRENPLWIDINSRLSGLISAYDPQTWRSPRDAMAEEFYLWRPSR</sequence>
<proteinExistence type="predicted"/>
<name>A0A1W5KQ01_9ACTN</name>